<evidence type="ECO:0000313" key="9">
    <source>
        <dbReference type="EMBL" id="KAK7206680.1"/>
    </source>
</evidence>
<dbReference type="GeneID" id="90037556"/>
<evidence type="ECO:0000259" key="8">
    <source>
        <dbReference type="Pfam" id="PF08240"/>
    </source>
</evidence>
<dbReference type="Pfam" id="PF00107">
    <property type="entry name" value="ADH_zinc_N"/>
    <property type="match status" value="1"/>
</dbReference>
<gene>
    <name evidence="9" type="ORF">BZA70DRAFT_274846</name>
</gene>
<dbReference type="PROSITE" id="PS00059">
    <property type="entry name" value="ADH_ZINC"/>
    <property type="match status" value="1"/>
</dbReference>
<dbReference type="SUPFAM" id="SSF50129">
    <property type="entry name" value="GroES-like"/>
    <property type="match status" value="1"/>
</dbReference>
<dbReference type="InterPro" id="IPR013149">
    <property type="entry name" value="ADH-like_C"/>
</dbReference>
<accession>A0ABR1FA25</accession>
<evidence type="ECO:0000256" key="1">
    <source>
        <dbReference type="ARBA" id="ARBA00001947"/>
    </source>
</evidence>
<feature type="domain" description="Alcohol dehydrogenase-like C-terminal" evidence="7">
    <location>
        <begin position="220"/>
        <end position="356"/>
    </location>
</feature>
<evidence type="ECO:0000256" key="6">
    <source>
        <dbReference type="RuleBase" id="RU361277"/>
    </source>
</evidence>
<evidence type="ECO:0000256" key="2">
    <source>
        <dbReference type="ARBA" id="ARBA00008072"/>
    </source>
</evidence>
<comment type="similarity">
    <text evidence="2 6">Belongs to the zinc-containing alcohol dehydrogenase family.</text>
</comment>
<name>A0ABR1FA25_9ASCO</name>
<reference evidence="9 10" key="1">
    <citation type="submission" date="2024-03" db="EMBL/GenBank/DDBJ databases">
        <title>Genome-scale model development and genomic sequencing of the oleaginous clade Lipomyces.</title>
        <authorList>
            <consortium name="Lawrence Berkeley National Laboratory"/>
            <person name="Czajka J.J."/>
            <person name="Han Y."/>
            <person name="Kim J."/>
            <person name="Mondo S.J."/>
            <person name="Hofstad B.A."/>
            <person name="Robles A."/>
            <person name="Haridas S."/>
            <person name="Riley R."/>
            <person name="LaButti K."/>
            <person name="Pangilinan J."/>
            <person name="Andreopoulos W."/>
            <person name="Lipzen A."/>
            <person name="Yan J."/>
            <person name="Wang M."/>
            <person name="Ng V."/>
            <person name="Grigoriev I.V."/>
            <person name="Spatafora J.W."/>
            <person name="Magnuson J.K."/>
            <person name="Baker S.E."/>
            <person name="Pomraning K.R."/>
        </authorList>
    </citation>
    <scope>NUCLEOTIDE SEQUENCE [LARGE SCALE GENOMIC DNA]</scope>
    <source>
        <strain evidence="9 10">Phaff 52-87</strain>
    </source>
</reference>
<dbReference type="InterPro" id="IPR036291">
    <property type="entry name" value="NAD(P)-bd_dom_sf"/>
</dbReference>
<proteinExistence type="inferred from homology"/>
<keyword evidence="5" id="KW-0560">Oxidoreductase</keyword>
<feature type="domain" description="Alcohol dehydrogenase-like N-terminal" evidence="8">
    <location>
        <begin position="68"/>
        <end position="172"/>
    </location>
</feature>
<keyword evidence="10" id="KW-1185">Reference proteome</keyword>
<dbReference type="CDD" id="cd08286">
    <property type="entry name" value="FDH_like_ADH2"/>
    <property type="match status" value="1"/>
</dbReference>
<comment type="cofactor">
    <cofactor evidence="1 6">
        <name>Zn(2+)</name>
        <dbReference type="ChEBI" id="CHEBI:29105"/>
    </cofactor>
</comment>
<dbReference type="InterPro" id="IPR013154">
    <property type="entry name" value="ADH-like_N"/>
</dbReference>
<comment type="caution">
    <text evidence="9">The sequence shown here is derived from an EMBL/GenBank/DDBJ whole genome shotgun (WGS) entry which is preliminary data.</text>
</comment>
<evidence type="ECO:0000256" key="4">
    <source>
        <dbReference type="ARBA" id="ARBA00022833"/>
    </source>
</evidence>
<dbReference type="Gene3D" id="3.40.50.720">
    <property type="entry name" value="NAD(P)-binding Rossmann-like Domain"/>
    <property type="match status" value="1"/>
</dbReference>
<evidence type="ECO:0000259" key="7">
    <source>
        <dbReference type="Pfam" id="PF00107"/>
    </source>
</evidence>
<dbReference type="EMBL" id="JBBJBU010000002">
    <property type="protein sequence ID" value="KAK7206680.1"/>
    <property type="molecule type" value="Genomic_DNA"/>
</dbReference>
<dbReference type="Pfam" id="PF08240">
    <property type="entry name" value="ADH_N"/>
    <property type="match status" value="1"/>
</dbReference>
<evidence type="ECO:0000256" key="3">
    <source>
        <dbReference type="ARBA" id="ARBA00022723"/>
    </source>
</evidence>
<dbReference type="Gene3D" id="3.90.180.10">
    <property type="entry name" value="Medium-chain alcohol dehydrogenases, catalytic domain"/>
    <property type="match status" value="1"/>
</dbReference>
<dbReference type="Proteomes" id="UP001498771">
    <property type="component" value="Unassembled WGS sequence"/>
</dbReference>
<evidence type="ECO:0000256" key="5">
    <source>
        <dbReference type="ARBA" id="ARBA00023002"/>
    </source>
</evidence>
<dbReference type="PANTHER" id="PTHR42813">
    <property type="entry name" value="ZINC-TYPE ALCOHOL DEHYDROGENASE-LIKE"/>
    <property type="match status" value="1"/>
</dbReference>
<dbReference type="InterPro" id="IPR002328">
    <property type="entry name" value="ADH_Zn_CS"/>
</dbReference>
<evidence type="ECO:0000313" key="10">
    <source>
        <dbReference type="Proteomes" id="UP001498771"/>
    </source>
</evidence>
<dbReference type="PANTHER" id="PTHR42813:SF4">
    <property type="entry name" value="NADP-DEPENDENT ISOPROPANOL DEHYDROGENASE"/>
    <property type="match status" value="1"/>
</dbReference>
<dbReference type="RefSeq" id="XP_064769713.1">
    <property type="nucleotide sequence ID" value="XM_064912044.1"/>
</dbReference>
<keyword evidence="4 6" id="KW-0862">Zinc</keyword>
<keyword evidence="3 6" id="KW-0479">Metal-binding</keyword>
<protein>
    <submittedName>
        <fullName evidence="9">Zinc-dependent alcohol dehydrogenase</fullName>
    </submittedName>
</protein>
<dbReference type="SUPFAM" id="SSF51735">
    <property type="entry name" value="NAD(P)-binding Rossmann-fold domains"/>
    <property type="match status" value="1"/>
</dbReference>
<sequence length="408" mass="42650">MLRLAAASLSRLPASSSFLSSPSRLSSLSSSSSSAVFRRTMASMKALVYEGPAQKSWKSVPKAAIQAPTDAVVKLTSTTICGTDLHILKGDVATVTPGRILGHEGVGIVDSVGSGVSAFKPGDRVLISCITSCGKCLYCQRNMQAHCHSGGWILGNEIDGTQAEFVRIPYADTSLYAAPKALADDALLMLSDALPTGFEVGVRSAKIQPGESVAVVGAGPVGMAVLMTAQFYSPASIIMIDTDDSRLEVAKKLGATHTINPAKLGASSTILDAINAINNEQYTASGETPNPAMSAEPGVDVAIECVGIPQTFATCQSIIAPGGRIANVGVHGTKVDLQLQDLWIKNITITTGLVSANTTAMLLKVLQGGKVKPEALITHRFKLDDIEHAYEVFGNAAKEHAIKTFIEA</sequence>
<organism evidence="9 10">
    <name type="scientific">Myxozyma melibiosi</name>
    <dbReference type="NCBI Taxonomy" id="54550"/>
    <lineage>
        <taxon>Eukaryota</taxon>
        <taxon>Fungi</taxon>
        <taxon>Dikarya</taxon>
        <taxon>Ascomycota</taxon>
        <taxon>Saccharomycotina</taxon>
        <taxon>Lipomycetes</taxon>
        <taxon>Lipomycetales</taxon>
        <taxon>Lipomycetaceae</taxon>
        <taxon>Myxozyma</taxon>
    </lineage>
</organism>
<dbReference type="InterPro" id="IPR011032">
    <property type="entry name" value="GroES-like_sf"/>
</dbReference>